<evidence type="ECO:0000313" key="1">
    <source>
        <dbReference type="EMBL" id="BBE42101.1"/>
    </source>
</evidence>
<gene>
    <name evidence="1" type="ORF">NAS2_0712</name>
</gene>
<sequence length="160" mass="18567">MRLWSINFRYLDGMGLVALWRESLLARAVLEGRTVGYRRHPQLLRFREYRDPLAAINTYLYYVHRESINRGYRFDGSRIDAGRVDLGIKIPVTQGQLDYELALLRRKLAVRSPEFHESLRGIVRAEPNDLFVSVPGDVEGWERVRPELRGTAPRGDDEAL</sequence>
<reference evidence="1 2" key="1">
    <citation type="journal article" date="2019" name="ISME J.">
        <title>Isolation and characterization of a thermophilic sulfur- and iron-reducing thaumarchaeote from a terrestrial acidic hot spring.</title>
        <authorList>
            <person name="Kato S."/>
            <person name="Itoh T."/>
            <person name="Yuki M."/>
            <person name="Nagamori M."/>
            <person name="Ohnishi M."/>
            <person name="Uematsu K."/>
            <person name="Suzuki K."/>
            <person name="Takashina T."/>
            <person name="Ohkuma M."/>
        </authorList>
    </citation>
    <scope>NUCLEOTIDE SEQUENCE [LARGE SCALE GENOMIC DNA]</scope>
    <source>
        <strain evidence="1 2">NAS-02</strain>
    </source>
</reference>
<name>A0A4P2VD75_9ARCH</name>
<dbReference type="GeneID" id="55584527"/>
<dbReference type="RefSeq" id="WP_174448373.1">
    <property type="nucleotide sequence ID" value="NZ_AP018732.1"/>
</dbReference>
<organism evidence="1 2">
    <name type="scientific">Conexivisphaera calida</name>
    <dbReference type="NCBI Taxonomy" id="1874277"/>
    <lineage>
        <taxon>Archaea</taxon>
        <taxon>Nitrososphaerota</taxon>
        <taxon>Conexivisphaeria</taxon>
        <taxon>Conexivisphaerales</taxon>
        <taxon>Conexivisphaeraceae</taxon>
        <taxon>Conexivisphaera</taxon>
    </lineage>
</organism>
<accession>A0A4P2VD75</accession>
<dbReference type="OrthoDB" id="70703at2157"/>
<dbReference type="KEGG" id="ccai:NAS2_0712"/>
<dbReference type="EMBL" id="AP018732">
    <property type="protein sequence ID" value="BBE42101.1"/>
    <property type="molecule type" value="Genomic_DNA"/>
</dbReference>
<proteinExistence type="predicted"/>
<dbReference type="Pfam" id="PF03013">
    <property type="entry name" value="Pyr_excise"/>
    <property type="match status" value="1"/>
</dbReference>
<evidence type="ECO:0000313" key="2">
    <source>
        <dbReference type="Proteomes" id="UP000509448"/>
    </source>
</evidence>
<protein>
    <submittedName>
        <fullName evidence="1">Pyrimidine dimer DNA glycosylase</fullName>
    </submittedName>
</protein>
<dbReference type="InterPro" id="IPR004260">
    <property type="entry name" value="Pyr-dimer_DNA_glycosylase"/>
</dbReference>
<dbReference type="Proteomes" id="UP000509448">
    <property type="component" value="Chromosome"/>
</dbReference>
<keyword evidence="2" id="KW-1185">Reference proteome</keyword>
<dbReference type="AlphaFoldDB" id="A0A4P2VD75"/>